<feature type="transmembrane region" description="Helical" evidence="10">
    <location>
        <begin position="792"/>
        <end position="812"/>
    </location>
</feature>
<dbReference type="PANTHER" id="PTHR32063:SF11">
    <property type="entry name" value="CATION OR DRUG EFFLUX SYSTEM PROTEIN"/>
    <property type="match status" value="1"/>
</dbReference>
<feature type="transmembrane region" description="Helical" evidence="10">
    <location>
        <begin position="824"/>
        <end position="849"/>
    </location>
</feature>
<dbReference type="Gene3D" id="1.20.1600.10">
    <property type="entry name" value="Outer membrane efflux proteins (OEP)"/>
    <property type="match status" value="1"/>
</dbReference>
<dbReference type="Gene3D" id="1.20.1250.20">
    <property type="entry name" value="MFS general substrate transporter like domains"/>
    <property type="match status" value="1"/>
</dbReference>
<dbReference type="Gene3D" id="2.40.30.170">
    <property type="match status" value="1"/>
</dbReference>
<keyword evidence="6 10" id="KW-1133">Transmembrane helix</keyword>
<dbReference type="Gene3D" id="3.30.70.1430">
    <property type="entry name" value="Multidrug efflux transporter AcrB pore domain"/>
    <property type="match status" value="2"/>
</dbReference>
<dbReference type="InterPro" id="IPR027463">
    <property type="entry name" value="AcrB_DN_DC_subdom"/>
</dbReference>
<dbReference type="Proteomes" id="UP001177023">
    <property type="component" value="Unassembled WGS sequence"/>
</dbReference>
<dbReference type="SUPFAM" id="SSF103473">
    <property type="entry name" value="MFS general substrate transporter"/>
    <property type="match status" value="1"/>
</dbReference>
<keyword evidence="13" id="KW-1185">Reference proteome</keyword>
<dbReference type="InterPro" id="IPR000731">
    <property type="entry name" value="SSD"/>
</dbReference>
<comment type="subcellular location">
    <subcellularLocation>
        <location evidence="1">Cell membrane</location>
        <topology evidence="1">Multi-pass membrane protein</topology>
    </subcellularLocation>
</comment>
<evidence type="ECO:0000256" key="1">
    <source>
        <dbReference type="ARBA" id="ARBA00004651"/>
    </source>
</evidence>
<feature type="transmembrane region" description="Helical" evidence="10">
    <location>
        <begin position="87"/>
        <end position="105"/>
    </location>
</feature>
<feature type="transmembrane region" description="Helical" evidence="10">
    <location>
        <begin position="1226"/>
        <end position="1246"/>
    </location>
</feature>
<feature type="transmembrane region" description="Helical" evidence="10">
    <location>
        <begin position="145"/>
        <end position="166"/>
    </location>
</feature>
<evidence type="ECO:0000313" key="12">
    <source>
        <dbReference type="EMBL" id="CAJ0557350.1"/>
    </source>
</evidence>
<evidence type="ECO:0000256" key="2">
    <source>
        <dbReference type="ARBA" id="ARBA00022448"/>
    </source>
</evidence>
<dbReference type="CDD" id="cd06174">
    <property type="entry name" value="MFS"/>
    <property type="match status" value="1"/>
</dbReference>
<evidence type="ECO:0000256" key="8">
    <source>
        <dbReference type="SAM" id="Coils"/>
    </source>
</evidence>
<feature type="transmembrane region" description="Helical" evidence="10">
    <location>
        <begin position="1296"/>
        <end position="1317"/>
    </location>
</feature>
<dbReference type="Gene3D" id="3.30.70.1440">
    <property type="entry name" value="Multidrug efflux transporter AcrB pore domain"/>
    <property type="match status" value="1"/>
</dbReference>
<evidence type="ECO:0000313" key="13">
    <source>
        <dbReference type="Proteomes" id="UP001177023"/>
    </source>
</evidence>
<dbReference type="SUPFAM" id="SSF82866">
    <property type="entry name" value="Multidrug efflux transporter AcrB transmembrane domain"/>
    <property type="match status" value="2"/>
</dbReference>
<dbReference type="GO" id="GO:0015562">
    <property type="term" value="F:efflux transmembrane transporter activity"/>
    <property type="evidence" value="ECO:0007669"/>
    <property type="project" value="InterPro"/>
</dbReference>
<feature type="region of interest" description="Disordered" evidence="9">
    <location>
        <begin position="1379"/>
        <end position="1410"/>
    </location>
</feature>
<dbReference type="SUPFAM" id="SSF82714">
    <property type="entry name" value="Multidrug efflux transporter AcrB TolC docking domain, DN and DC subdomains"/>
    <property type="match status" value="2"/>
</dbReference>
<dbReference type="InterPro" id="IPR036259">
    <property type="entry name" value="MFS_trans_sf"/>
</dbReference>
<dbReference type="SUPFAM" id="SSF56954">
    <property type="entry name" value="Outer membrane efflux proteins (OEP)"/>
    <property type="match status" value="1"/>
</dbReference>
<dbReference type="InterPro" id="IPR058626">
    <property type="entry name" value="MdtA-like_b-barrel"/>
</dbReference>
<dbReference type="NCBIfam" id="NF000282">
    <property type="entry name" value="RND_permease_1"/>
    <property type="match status" value="1"/>
</dbReference>
<feature type="transmembrane region" description="Helical" evidence="10">
    <location>
        <begin position="1199"/>
        <end position="1219"/>
    </location>
</feature>
<feature type="transmembrane region" description="Helical" evidence="10">
    <location>
        <begin position="21"/>
        <end position="45"/>
    </location>
</feature>
<keyword evidence="2" id="KW-0813">Transport</keyword>
<dbReference type="Gene3D" id="2.40.420.20">
    <property type="match status" value="1"/>
</dbReference>
<evidence type="ECO:0000256" key="6">
    <source>
        <dbReference type="ARBA" id="ARBA00022989"/>
    </source>
</evidence>
<feature type="transmembrane region" description="Helical" evidence="10">
    <location>
        <begin position="747"/>
        <end position="771"/>
    </location>
</feature>
<feature type="coiled-coil region" evidence="8">
    <location>
        <begin position="1426"/>
        <end position="1453"/>
    </location>
</feature>
<feature type="transmembrane region" description="Helical" evidence="10">
    <location>
        <begin position="227"/>
        <end position="246"/>
    </location>
</feature>
<feature type="transmembrane region" description="Helical" evidence="10">
    <location>
        <begin position="1329"/>
        <end position="1355"/>
    </location>
</feature>
<feature type="non-terminal residue" evidence="12">
    <location>
        <position position="1630"/>
    </location>
</feature>
<gene>
    <name evidence="12" type="ORF">MSPICULIGERA_LOCUS108</name>
</gene>
<comment type="caution">
    <text evidence="12">The sequence shown here is derived from an EMBL/GenBank/DDBJ whole genome shotgun (WGS) entry which is preliminary data.</text>
</comment>
<accession>A0AA36FSU6</accession>
<dbReference type="Gene3D" id="3.30.70.1320">
    <property type="entry name" value="Multidrug efflux transporter AcrB pore domain like"/>
    <property type="match status" value="1"/>
</dbReference>
<keyword evidence="8" id="KW-0175">Coiled coil</keyword>
<name>A0AA36FSU6_9BILA</name>
<protein>
    <recommendedName>
        <fullName evidence="11">SSD domain-containing protein</fullName>
    </recommendedName>
</protein>
<evidence type="ECO:0000256" key="3">
    <source>
        <dbReference type="ARBA" id="ARBA00022475"/>
    </source>
</evidence>
<dbReference type="EMBL" id="CATQJA010000005">
    <property type="protein sequence ID" value="CAJ0557350.1"/>
    <property type="molecule type" value="Genomic_DNA"/>
</dbReference>
<evidence type="ECO:0000259" key="11">
    <source>
        <dbReference type="PROSITE" id="PS50156"/>
    </source>
</evidence>
<dbReference type="SUPFAM" id="SSF82693">
    <property type="entry name" value="Multidrug efflux transporter AcrB pore domain, PN1, PN2, PC1 and PC2 subdomains"/>
    <property type="match status" value="4"/>
</dbReference>
<feature type="transmembrane region" description="Helical" evidence="10">
    <location>
        <begin position="721"/>
        <end position="741"/>
    </location>
</feature>
<feature type="domain" description="SSD" evidence="11">
    <location>
        <begin position="720"/>
        <end position="849"/>
    </location>
</feature>
<keyword evidence="3" id="KW-1003">Cell membrane</keyword>
<keyword evidence="7 10" id="KW-0472">Membrane</keyword>
<keyword evidence="5 10" id="KW-0812">Transmembrane</keyword>
<dbReference type="Gene3D" id="1.20.1640.10">
    <property type="entry name" value="Multidrug efflux transporter AcrB transmembrane domain"/>
    <property type="match status" value="2"/>
</dbReference>
<dbReference type="Pfam" id="PF07690">
    <property type="entry name" value="MFS_1"/>
    <property type="match status" value="1"/>
</dbReference>
<dbReference type="PROSITE" id="PS50156">
    <property type="entry name" value="SSD"/>
    <property type="match status" value="1"/>
</dbReference>
<dbReference type="Pfam" id="PF25944">
    <property type="entry name" value="Beta-barrel_RND"/>
    <property type="match status" value="1"/>
</dbReference>
<dbReference type="Pfam" id="PF00873">
    <property type="entry name" value="ACR_tran"/>
    <property type="match status" value="1"/>
</dbReference>
<evidence type="ECO:0000256" key="7">
    <source>
        <dbReference type="ARBA" id="ARBA00023136"/>
    </source>
</evidence>
<dbReference type="InterPro" id="IPR011701">
    <property type="entry name" value="MFS"/>
</dbReference>
<organism evidence="12 13">
    <name type="scientific">Mesorhabditis spiculigera</name>
    <dbReference type="NCBI Taxonomy" id="96644"/>
    <lineage>
        <taxon>Eukaryota</taxon>
        <taxon>Metazoa</taxon>
        <taxon>Ecdysozoa</taxon>
        <taxon>Nematoda</taxon>
        <taxon>Chromadorea</taxon>
        <taxon>Rhabditida</taxon>
        <taxon>Rhabditina</taxon>
        <taxon>Rhabditomorpha</taxon>
        <taxon>Rhabditoidea</taxon>
        <taxon>Rhabditidae</taxon>
        <taxon>Mesorhabditinae</taxon>
        <taxon>Mesorhabditis</taxon>
    </lineage>
</organism>
<dbReference type="InterPro" id="IPR001036">
    <property type="entry name" value="Acrflvin-R"/>
</dbReference>
<feature type="transmembrane region" description="Helical" evidence="10">
    <location>
        <begin position="694"/>
        <end position="714"/>
    </location>
</feature>
<evidence type="ECO:0000256" key="9">
    <source>
        <dbReference type="SAM" id="MobiDB-lite"/>
    </source>
</evidence>
<dbReference type="Pfam" id="PF02321">
    <property type="entry name" value="OEP"/>
    <property type="match status" value="1"/>
</dbReference>
<sequence length="1630" mass="175574">MSTSKSSEDIPAPEKTSSRSNVAVLAIAQGLFTAAIAIDLTLTGLTGYQLAPDKSLATLPFALITVAGAIATYFASTLMQKIGRRRGFVLGAFTCAIGGSISVWAVFLNSFWLFCIGTAAVGIFQAFAQYYRLAATDSEPDDRKARAISLVLAGGVIAAILGPLLASWSTHLFDTLFAGSYLMVCLLGIASAALLWLGYEDALPESLELHGHEQPPRKLLTIFRQPVSLAALANNVIGGVVMMFIMTATPLAAVASNHSINDGASIIQWHLVEFNADEQTYLKYINRLGNKAIVPVDLGLADETGYSRRGVIQSVDNELDTTSGTIRMRARFDNTDGAMVPGLYARVKVGGSEPYAALLIDDAAIGTDQDKRFVLVVGKDDHIVYRPVALGNLQGNDRIITSGLEEGERVVYPEVVPPSVTISAQYPGANPKVIAETVAAPLEEKINGVENMLYMQSQANSDGTDPDLATQLVQNRVNQALPRLPEDVQRLGVTTLKSSSSLVLFLHLVSPNDRYDTTYLRNYGLRNVKTRFERIPGVGRVDMWGQKVAQRNLTASEIVTSIQEQNIQVAAGAVGAAPSSPGTAVQLTINAQGRLKTVDEFRNIVLKTSPNGAVTHLRDVARVELSAAEYGLRALLDNKPAVSLAIYQLPGANALEISDQIRAALKDLSADFPPGLDYRLIYDPTRFVKSSIQAVIETLLEAIALVVVVVIVFLQSWRTAIIPLIAVPVSIIGTFALLLAFGFSINALSLFGMVLAIGIVVDDAIVVVENVERNIASGLTPRDATYKAMREVSGPIIAIALTLVAVFVPLAFMSGLTGQFYKQFAMTIAISTVISAFNSLTLSPALSALLLRSHDAKQDALTRRKGSMLVVYVVLLGLTAVMGNVVPAGFIPMQDKEYLVTIAQLPNGASLDRTEEVIRQMSEIVMKQPGAAHAVGFPGMSVNGFMNSSSAGIVFVPLKPLSERTSKDESAAAIVASLNQKFASIKGAYVAAFPPPPILGLGTLGGFKMQLEDQGSLGYEELNKAAQAFMAKAAVTPELGGSLTNYQINFPQLNVELDRVKAKQLGVSVTDVFKTMQVYLGSLYVNDFNSFGRVYQVRVQADAPFRQRADDILQLKTRNDRGEMVPLSSLVRITPTYGPDMVVRYNGYTAADINGGPAPGYSSGQAQAAAERIAAEVLPQGVKFEWTELTYQKVLAGNAGMWVFPVSVLLVFLVLAALYESLTLPLAVILIVPMSILCALTGVWLTQGDNNIFTQIGLMVLVALASKNAILIVEFARELEHDGYTPLKAAIEASRLRLRPILMTSIAFIMGVVPLVFSTGAGSEMRQAMGVSVFFGMLGVTLFGLALTPVFYVVLRTLAALLSLLSACSVEPTYNRPDVPTPQAFKEASTEQKQASLPKDSAWKNAEPADAEHRGNKWLVFGDSVLNDLERQAAEANQNLKAAAARVQQSRALTQSARAGWFPSLDAGFGPTRERLSPASQLLSDDASGSTQTLWRAQATASYEVDLFGKVASQVNTALANQAQNEALYRSVLLALQADVAKNYFELREYDNQLRLFRRTVTLRENTLKLVEGRFKEGDISELDLSRARNELSTARADSVGIARLRATSEHSLAVLLGKSPADFDFLTHP</sequence>
<feature type="transmembrane region" description="Helical" evidence="10">
    <location>
        <begin position="869"/>
        <end position="891"/>
    </location>
</feature>
<dbReference type="PANTHER" id="PTHR32063">
    <property type="match status" value="1"/>
</dbReference>
<dbReference type="Gene3D" id="3.30.2090.10">
    <property type="entry name" value="Multidrug efflux transporter AcrB TolC docking domain, DN and DC subdomains"/>
    <property type="match status" value="2"/>
</dbReference>
<feature type="transmembrane region" description="Helical" evidence="10">
    <location>
        <begin position="1252"/>
        <end position="1275"/>
    </location>
</feature>
<feature type="transmembrane region" description="Helical" evidence="10">
    <location>
        <begin position="57"/>
        <end position="75"/>
    </location>
</feature>
<feature type="transmembrane region" description="Helical" evidence="10">
    <location>
        <begin position="178"/>
        <end position="199"/>
    </location>
</feature>
<dbReference type="FunFam" id="1.20.1640.10:FF:000001">
    <property type="entry name" value="Efflux pump membrane transporter"/>
    <property type="match status" value="1"/>
</dbReference>
<keyword evidence="4" id="KW-0997">Cell inner membrane</keyword>
<reference evidence="12" key="1">
    <citation type="submission" date="2023-06" db="EMBL/GenBank/DDBJ databases">
        <authorList>
            <person name="Delattre M."/>
        </authorList>
    </citation>
    <scope>NUCLEOTIDE SEQUENCE</scope>
    <source>
        <strain evidence="12">AF72</strain>
    </source>
</reference>
<dbReference type="InterPro" id="IPR003423">
    <property type="entry name" value="OMP_efflux"/>
</dbReference>
<evidence type="ECO:0000256" key="4">
    <source>
        <dbReference type="ARBA" id="ARBA00022519"/>
    </source>
</evidence>
<proteinExistence type="predicted"/>
<dbReference type="SUPFAM" id="SSF111369">
    <property type="entry name" value="HlyD-like secretion proteins"/>
    <property type="match status" value="1"/>
</dbReference>
<dbReference type="GO" id="GO:0042910">
    <property type="term" value="F:xenobiotic transmembrane transporter activity"/>
    <property type="evidence" value="ECO:0007669"/>
    <property type="project" value="TreeGrafter"/>
</dbReference>
<evidence type="ECO:0000256" key="5">
    <source>
        <dbReference type="ARBA" id="ARBA00022692"/>
    </source>
</evidence>
<evidence type="ECO:0000256" key="10">
    <source>
        <dbReference type="SAM" id="Phobius"/>
    </source>
</evidence>
<dbReference type="GO" id="GO:0005886">
    <property type="term" value="C:plasma membrane"/>
    <property type="evidence" value="ECO:0007669"/>
    <property type="project" value="UniProtKB-SubCell"/>
</dbReference>
<feature type="transmembrane region" description="Helical" evidence="10">
    <location>
        <begin position="111"/>
        <end position="133"/>
    </location>
</feature>